<dbReference type="NCBIfam" id="TIGR04092">
    <property type="entry name" value="LTA_DltD"/>
    <property type="match status" value="1"/>
</dbReference>
<dbReference type="RefSeq" id="WP_008471550.1">
    <property type="nucleotide sequence ID" value="NZ_AYZP01000008.1"/>
</dbReference>
<keyword evidence="1" id="KW-0472">Membrane</keyword>
<evidence type="ECO:0000259" key="2">
    <source>
        <dbReference type="Pfam" id="PF00144"/>
    </source>
</evidence>
<dbReference type="STRING" id="1423758.FC41_GL001777"/>
<dbReference type="eggNOG" id="COG3966">
    <property type="taxonomic scope" value="Bacteria"/>
</dbReference>
<keyword evidence="1" id="KW-0812">Transmembrane</keyword>
<dbReference type="InterPro" id="IPR001466">
    <property type="entry name" value="Beta-lactam-related"/>
</dbReference>
<feature type="domain" description="Beta-lactamase-related" evidence="2">
    <location>
        <begin position="444"/>
        <end position="738"/>
    </location>
</feature>
<dbReference type="EMBL" id="CAKE01000023">
    <property type="protein sequence ID" value="CCI82460.1"/>
    <property type="molecule type" value="Genomic_DNA"/>
</dbReference>
<organism evidence="3 4">
    <name type="scientific">Lactobacillus hominis DSM 23910 = CRBIP 24.179</name>
    <dbReference type="NCBI Taxonomy" id="1423758"/>
    <lineage>
        <taxon>Bacteria</taxon>
        <taxon>Bacillati</taxon>
        <taxon>Bacillota</taxon>
        <taxon>Bacilli</taxon>
        <taxon>Lactobacillales</taxon>
        <taxon>Lactobacillaceae</taxon>
        <taxon>Lactobacillus</taxon>
    </lineage>
</organism>
<dbReference type="InterPro" id="IPR012338">
    <property type="entry name" value="Beta-lactam/transpept-like"/>
</dbReference>
<reference evidence="3 4" key="1">
    <citation type="submission" date="2012-06" db="EMBL/GenBank/DDBJ databases">
        <title>Draft Genome Sequence of Lactobacillus hominis Strain CRBIP 24.179T, isolated from human intestine.</title>
        <authorList>
            <person name="Cousin S."/>
            <person name="Ma L."/>
            <person name="Bizet C."/>
            <person name="Loux V."/>
            <person name="Bouchier C."/>
            <person name="Clermont D."/>
            <person name="Creno S."/>
        </authorList>
    </citation>
    <scope>NUCLEOTIDE SEQUENCE [LARGE SCALE GENOMIC DNA]</scope>
    <source>
        <strain evidence="4">CRBIP 24.179T</strain>
    </source>
</reference>
<dbReference type="Pfam" id="PF00144">
    <property type="entry name" value="Beta-lactamase"/>
    <property type="match status" value="1"/>
</dbReference>
<dbReference type="Pfam" id="PF04914">
    <property type="entry name" value="DltD"/>
    <property type="match status" value="1"/>
</dbReference>
<sequence length="757" mass="85727">MSNKRKLWQIFGPVICAFILLALLFLIPWHRNVKSDNLLFKASVSQSQNVFKGQEIKQAAFSKQYVPFYGSSELSRMDPMHPSVLAYKYKRQYQPFLLGGPGSQSLTHFFSMQETVAQLSNKKAVFIISPQWFTKQGQNPAAFGMYFSQLQAVNWILNAKDSVATRYAARRLLDMPSGNSSESTKYALMTLASGKKLSDEQVLYLKARRRILTNEDSFFSSMELTDNIPKIQNAAHKLPGTYAYDNLRQIANQQGQSSTSNNSFGISNSFFKKRLNKNELTHLKGSQKNFDYTQSPEYADFELVLNEFAKEHVNVLFVIPPVNEKWAKYTGLSQKMYQTSVSKIKQQLTSQGFDNIADLSRDGGKKFFMEDTIHLGWNGWLAVDQYVRPFMKEPNIPIDYHLNSYYYTKAWGNKTNVKKAKVLSAKQQENNQIKKALADNNFEGSVLVVKKNKTILQYANGWANAEQKVPNRANTSYLIDSVQKPMTGVLLMREVEKGKLSLSDKLSKFYPQVPHADEITLRQLTQMTSGLEVKPKTVLGTSPYKNNQAGIKEDIKNIVFLPKLYNKRTYSPINYTLIAGVLEKVTGRSYEDLFTETFIKKLNLKETAFVWSSPKKLKQIHFASSYQYTPDDKTTLVPVSLNIDELHGEFGTGSVVMTNHDLYKALKAMVDGKLLTKHSRDELFQGSSDTVKGGNYGGGFYNFSTFHSTNGTGYGYTCYARISNDGKTALIVQANHPVKSYYGLRNITNQLMAGLVH</sequence>
<dbReference type="OrthoDB" id="1700484at2"/>
<proteinExistence type="predicted"/>
<dbReference type="InterPro" id="IPR023896">
    <property type="entry name" value="LTA_DltD"/>
</dbReference>
<dbReference type="eggNOG" id="COG1680">
    <property type="taxonomic scope" value="Bacteria"/>
</dbReference>
<accession>I7KHW4</accession>
<keyword evidence="4" id="KW-1185">Reference proteome</keyword>
<dbReference type="AlphaFoldDB" id="I7KHW4"/>
<comment type="caution">
    <text evidence="3">The sequence shown here is derived from an EMBL/GenBank/DDBJ whole genome shotgun (WGS) entry which is preliminary data.</text>
</comment>
<evidence type="ECO:0000313" key="3">
    <source>
        <dbReference type="EMBL" id="CCI82460.1"/>
    </source>
</evidence>
<evidence type="ECO:0000256" key="1">
    <source>
        <dbReference type="SAM" id="Phobius"/>
    </source>
</evidence>
<protein>
    <submittedName>
        <fullName evidence="3">D-alanyl-lipoteichoic acid biosynthesis protein DltD</fullName>
    </submittedName>
</protein>
<feature type="transmembrane region" description="Helical" evidence="1">
    <location>
        <begin position="7"/>
        <end position="29"/>
    </location>
</feature>
<dbReference type="GeneID" id="82848020"/>
<dbReference type="PANTHER" id="PTHR40039:SF1">
    <property type="entry name" value="PROTEIN DLTD"/>
    <property type="match status" value="1"/>
</dbReference>
<dbReference type="PATRIC" id="fig|1423758.3.peg.1811"/>
<evidence type="ECO:0000313" key="4">
    <source>
        <dbReference type="Proteomes" id="UP000009320"/>
    </source>
</evidence>
<dbReference type="Proteomes" id="UP000009320">
    <property type="component" value="Unassembled WGS sequence"/>
</dbReference>
<name>I7KHW4_9LACO</name>
<keyword evidence="1" id="KW-1133">Transmembrane helix</keyword>
<gene>
    <name evidence="3" type="ORF">BN55_05010</name>
</gene>
<dbReference type="Gene3D" id="3.40.710.10">
    <property type="entry name" value="DD-peptidase/beta-lactamase superfamily"/>
    <property type="match status" value="1"/>
</dbReference>
<dbReference type="SUPFAM" id="SSF56601">
    <property type="entry name" value="beta-lactamase/transpeptidase-like"/>
    <property type="match status" value="1"/>
</dbReference>
<dbReference type="InterPro" id="IPR006998">
    <property type="entry name" value="DltD"/>
</dbReference>
<dbReference type="PANTHER" id="PTHR40039">
    <property type="entry name" value="PROTEIN DLTD"/>
    <property type="match status" value="1"/>
</dbReference>